<feature type="chain" id="PRO_5004931475" description="Protein disulfide-isomerase" evidence="10">
    <location>
        <begin position="19"/>
        <end position="350"/>
    </location>
</feature>
<evidence type="ECO:0000256" key="4">
    <source>
        <dbReference type="ARBA" id="ARBA00006347"/>
    </source>
</evidence>
<proteinExistence type="inferred from homology"/>
<dbReference type="EC" id="5.3.4.1" evidence="5"/>
<evidence type="ECO:0000259" key="11">
    <source>
        <dbReference type="Pfam" id="PF00085"/>
    </source>
</evidence>
<dbReference type="CDD" id="cd02982">
    <property type="entry name" value="PDI_b'_family"/>
    <property type="match status" value="1"/>
</dbReference>
<reference evidence="12 13" key="1">
    <citation type="submission" date="2013-03" db="EMBL/GenBank/DDBJ databases">
        <title>The Genome Sequence of Cladophialophora psammophila CBS 110553.</title>
        <authorList>
            <consortium name="The Broad Institute Genomics Platform"/>
            <person name="Cuomo C."/>
            <person name="de Hoog S."/>
            <person name="Gorbushina A."/>
            <person name="Walker B."/>
            <person name="Young S.K."/>
            <person name="Zeng Q."/>
            <person name="Gargeya S."/>
            <person name="Fitzgerald M."/>
            <person name="Haas B."/>
            <person name="Abouelleil A."/>
            <person name="Allen A.W."/>
            <person name="Alvarado L."/>
            <person name="Arachchi H.M."/>
            <person name="Berlin A.M."/>
            <person name="Chapman S.B."/>
            <person name="Gainer-Dewar J."/>
            <person name="Goldberg J."/>
            <person name="Griggs A."/>
            <person name="Gujja S."/>
            <person name="Hansen M."/>
            <person name="Howarth C."/>
            <person name="Imamovic A."/>
            <person name="Ireland A."/>
            <person name="Larimer J."/>
            <person name="McCowan C."/>
            <person name="Murphy C."/>
            <person name="Pearson M."/>
            <person name="Poon T.W."/>
            <person name="Priest M."/>
            <person name="Roberts A."/>
            <person name="Saif S."/>
            <person name="Shea T."/>
            <person name="Sisk P."/>
            <person name="Sykes S."/>
            <person name="Wortman J."/>
            <person name="Nusbaum C."/>
            <person name="Birren B."/>
        </authorList>
    </citation>
    <scope>NUCLEOTIDE SEQUENCE [LARGE SCALE GENOMIC DNA]</scope>
    <source>
        <strain evidence="12 13">CBS 110553</strain>
    </source>
</reference>
<comment type="caution">
    <text evidence="12">The sequence shown here is derived from an EMBL/GenBank/DDBJ whole genome shotgun (WGS) entry which is preliminary data.</text>
</comment>
<evidence type="ECO:0000256" key="5">
    <source>
        <dbReference type="ARBA" id="ARBA00012723"/>
    </source>
</evidence>
<feature type="signal peptide" evidence="10">
    <location>
        <begin position="1"/>
        <end position="18"/>
    </location>
</feature>
<dbReference type="GeneID" id="19193498"/>
<dbReference type="Gene3D" id="3.40.30.10">
    <property type="entry name" value="Glutaredoxin"/>
    <property type="match status" value="3"/>
</dbReference>
<dbReference type="AlphaFoldDB" id="W9WT27"/>
<keyword evidence="8" id="KW-0676">Redox-active center</keyword>
<accession>W9WT27</accession>
<dbReference type="GO" id="GO:0034976">
    <property type="term" value="P:response to endoplasmic reticulum stress"/>
    <property type="evidence" value="ECO:0007669"/>
    <property type="project" value="TreeGrafter"/>
</dbReference>
<gene>
    <name evidence="12" type="ORF">A1O5_08800</name>
</gene>
<keyword evidence="6" id="KW-0256">Endoplasmic reticulum</keyword>
<dbReference type="Proteomes" id="UP000019471">
    <property type="component" value="Unassembled WGS sequence"/>
</dbReference>
<dbReference type="InterPro" id="IPR036249">
    <property type="entry name" value="Thioredoxin-like_sf"/>
</dbReference>
<protein>
    <recommendedName>
        <fullName evidence="9">Protein disulfide-isomerase</fullName>
        <ecNumber evidence="5">5.3.4.1</ecNumber>
    </recommendedName>
</protein>
<dbReference type="GO" id="GO:0003756">
    <property type="term" value="F:protein disulfide isomerase activity"/>
    <property type="evidence" value="ECO:0007669"/>
    <property type="project" value="UniProtKB-EC"/>
</dbReference>
<evidence type="ECO:0000313" key="12">
    <source>
        <dbReference type="EMBL" id="EXJ68185.1"/>
    </source>
</evidence>
<evidence type="ECO:0000256" key="6">
    <source>
        <dbReference type="ARBA" id="ARBA00022824"/>
    </source>
</evidence>
<keyword evidence="10" id="KW-0732">Signal</keyword>
<evidence type="ECO:0000313" key="13">
    <source>
        <dbReference type="Proteomes" id="UP000019471"/>
    </source>
</evidence>
<dbReference type="GO" id="GO:0006457">
    <property type="term" value="P:protein folding"/>
    <property type="evidence" value="ECO:0007669"/>
    <property type="project" value="TreeGrafter"/>
</dbReference>
<dbReference type="InterPro" id="IPR013766">
    <property type="entry name" value="Thioredoxin_domain"/>
</dbReference>
<dbReference type="CDD" id="cd02981">
    <property type="entry name" value="PDI_b_family"/>
    <property type="match status" value="1"/>
</dbReference>
<dbReference type="PANTHER" id="PTHR18929:SF132">
    <property type="entry name" value="PROTEIN DISULFIDE-ISOMERASE A3"/>
    <property type="match status" value="1"/>
</dbReference>
<evidence type="ECO:0000256" key="9">
    <source>
        <dbReference type="ARBA" id="ARBA00039846"/>
    </source>
</evidence>
<evidence type="ECO:0000256" key="3">
    <source>
        <dbReference type="ARBA" id="ARBA00004319"/>
    </source>
</evidence>
<evidence type="ECO:0000256" key="2">
    <source>
        <dbReference type="ARBA" id="ARBA00002692"/>
    </source>
</evidence>
<sequence>MLVSGRVILGSLAAAVHAQWHHGSSIDFHSILDSNPLTLVAFVAPWTAPSKSLASEWATAKFQLTYPLVSIDWTAEPSLCTAHKVHSYPAIRLFHVPDESTRYGGPRKASAIVSFVVRASLPAVSEVNVKNITDLVGIDRVTVVAHLKIDEGSMRSKFTRVAEAFRNQFVFGIADDKRLAQKEKIEFPSIIAYKTDVGDQEVLHGAVKRSVIESFVLEAGKPLIDELTRRNELNYMSSHELIAYIFVTDAADRASLRRKFHPVAKQYKDCVNFVTIDGIEYGHISPSLGLHRGHYPGFTVYSAWKDQVFPYPAVKGIGADNIEEFLLEILHGKRAPWNPAGAGHGQHDEL</sequence>
<comment type="similarity">
    <text evidence="4">Belongs to the protein disulfide isomerase family.</text>
</comment>
<evidence type="ECO:0000256" key="10">
    <source>
        <dbReference type="SAM" id="SignalP"/>
    </source>
</evidence>
<evidence type="ECO:0000256" key="1">
    <source>
        <dbReference type="ARBA" id="ARBA00001182"/>
    </source>
</evidence>
<comment type="catalytic activity">
    <reaction evidence="1">
        <text>Catalyzes the rearrangement of -S-S- bonds in proteins.</text>
        <dbReference type="EC" id="5.3.4.1"/>
    </reaction>
</comment>
<dbReference type="HOGENOM" id="CLU_025879_0_0_1"/>
<dbReference type="RefSeq" id="XP_007747571.1">
    <property type="nucleotide sequence ID" value="XM_007749381.1"/>
</dbReference>
<dbReference type="GO" id="GO:0005788">
    <property type="term" value="C:endoplasmic reticulum lumen"/>
    <property type="evidence" value="ECO:0007669"/>
    <property type="project" value="UniProtKB-SubCell"/>
</dbReference>
<feature type="domain" description="Thioredoxin" evidence="11">
    <location>
        <begin position="28"/>
        <end position="116"/>
    </location>
</feature>
<keyword evidence="13" id="KW-1185">Reference proteome</keyword>
<keyword evidence="7" id="KW-0413">Isomerase</keyword>
<comment type="subcellular location">
    <subcellularLocation>
        <location evidence="3">Endoplasmic reticulum lumen</location>
    </subcellularLocation>
</comment>
<evidence type="ECO:0000256" key="7">
    <source>
        <dbReference type="ARBA" id="ARBA00023235"/>
    </source>
</evidence>
<name>W9WT27_9EURO</name>
<dbReference type="Pfam" id="PF13848">
    <property type="entry name" value="Thioredoxin_6"/>
    <property type="match status" value="1"/>
</dbReference>
<dbReference type="eggNOG" id="KOG0190">
    <property type="taxonomic scope" value="Eukaryota"/>
</dbReference>
<dbReference type="OrthoDB" id="427280at2759"/>
<dbReference type="CDD" id="cd02961">
    <property type="entry name" value="PDI_a_family"/>
    <property type="match status" value="1"/>
</dbReference>
<comment type="function">
    <text evidence="2">Participates in the folding of proteins containing disulfide bonds, may be involved in glycosylation, prolyl hydroxylation and triglyceride transfer.</text>
</comment>
<evidence type="ECO:0000256" key="8">
    <source>
        <dbReference type="ARBA" id="ARBA00023284"/>
    </source>
</evidence>
<dbReference type="SUPFAM" id="SSF52833">
    <property type="entry name" value="Thioredoxin-like"/>
    <property type="match status" value="3"/>
</dbReference>
<dbReference type="PANTHER" id="PTHR18929">
    <property type="entry name" value="PROTEIN DISULFIDE ISOMERASE"/>
    <property type="match status" value="1"/>
</dbReference>
<dbReference type="Pfam" id="PF00085">
    <property type="entry name" value="Thioredoxin"/>
    <property type="match status" value="1"/>
</dbReference>
<organism evidence="12 13">
    <name type="scientific">Cladophialophora psammophila CBS 110553</name>
    <dbReference type="NCBI Taxonomy" id="1182543"/>
    <lineage>
        <taxon>Eukaryota</taxon>
        <taxon>Fungi</taxon>
        <taxon>Dikarya</taxon>
        <taxon>Ascomycota</taxon>
        <taxon>Pezizomycotina</taxon>
        <taxon>Eurotiomycetes</taxon>
        <taxon>Chaetothyriomycetidae</taxon>
        <taxon>Chaetothyriales</taxon>
        <taxon>Herpotrichiellaceae</taxon>
        <taxon>Cladophialophora</taxon>
    </lineage>
</organism>
<dbReference type="EMBL" id="AMGX01000014">
    <property type="protein sequence ID" value="EXJ68185.1"/>
    <property type="molecule type" value="Genomic_DNA"/>
</dbReference>
<dbReference type="STRING" id="1182543.W9WT27"/>